<feature type="compositionally biased region" description="Basic residues" evidence="1">
    <location>
        <begin position="7"/>
        <end position="18"/>
    </location>
</feature>
<feature type="region of interest" description="Disordered" evidence="1">
    <location>
        <begin position="1"/>
        <end position="45"/>
    </location>
</feature>
<reference evidence="2 3" key="1">
    <citation type="journal article" date="2023" name="Int. J. Syst. Evol. Microbiol.">
        <title>Arthrobacter vasquezii sp. nov., isolated from a soil sample from Union Glacier, Antarctica.</title>
        <authorList>
            <person name="Valenzuela-Ibaceta F."/>
            <person name="Carrasco V."/>
            <person name="Lagos-Moraga S."/>
            <person name="Dietz-Vargas C."/>
            <person name="Navarro C.A."/>
            <person name="Perez-Donoso J.M."/>
        </authorList>
    </citation>
    <scope>NUCLEOTIDE SEQUENCE [LARGE SCALE GENOMIC DNA]</scope>
    <source>
        <strain evidence="2 3">EH-1B-1</strain>
    </source>
</reference>
<keyword evidence="3" id="KW-1185">Reference proteome</keyword>
<comment type="caution">
    <text evidence="2">The sequence shown here is derived from an EMBL/GenBank/DDBJ whole genome shotgun (WGS) entry which is preliminary data.</text>
</comment>
<feature type="non-terminal residue" evidence="2">
    <location>
        <position position="1"/>
    </location>
</feature>
<sequence>DGAGHGRVGRRGLLRRTGRASGPPGPAHPGRPACSGADHARHRPHLPLEEAADAFRYVGAGHTRGKVVITV</sequence>
<evidence type="ECO:0000313" key="3">
    <source>
        <dbReference type="Proteomes" id="UP001220456"/>
    </source>
</evidence>
<dbReference type="Pfam" id="PF13602">
    <property type="entry name" value="ADH_zinc_N_2"/>
    <property type="match status" value="1"/>
</dbReference>
<dbReference type="Proteomes" id="UP001220456">
    <property type="component" value="Unassembled WGS sequence"/>
</dbReference>
<organism evidence="2 3">
    <name type="scientific">Arthrobacter vasquezii</name>
    <dbReference type="NCBI Taxonomy" id="2977629"/>
    <lineage>
        <taxon>Bacteria</taxon>
        <taxon>Bacillati</taxon>
        <taxon>Actinomycetota</taxon>
        <taxon>Actinomycetes</taxon>
        <taxon>Micrococcales</taxon>
        <taxon>Micrococcaceae</taxon>
        <taxon>Arthrobacter</taxon>
    </lineage>
</organism>
<evidence type="ECO:0000256" key="1">
    <source>
        <dbReference type="SAM" id="MobiDB-lite"/>
    </source>
</evidence>
<protein>
    <submittedName>
        <fullName evidence="2">Zinc-binding dehydrogenase</fullName>
    </submittedName>
</protein>
<evidence type="ECO:0000313" key="2">
    <source>
        <dbReference type="EMBL" id="MDF9279547.1"/>
    </source>
</evidence>
<accession>A0ABT6CZR8</accession>
<gene>
    <name evidence="2" type="ORF">P4U43_17310</name>
</gene>
<name>A0ABT6CZR8_9MICC</name>
<dbReference type="EMBL" id="JAROKN010000095">
    <property type="protein sequence ID" value="MDF9279547.1"/>
    <property type="molecule type" value="Genomic_DNA"/>
</dbReference>
<dbReference type="RefSeq" id="WP_277359848.1">
    <property type="nucleotide sequence ID" value="NZ_JAROKN010000095.1"/>
</dbReference>
<proteinExistence type="predicted"/>